<evidence type="ECO:0000313" key="2">
    <source>
        <dbReference type="WBParaSite" id="RSKR_0000196400.1"/>
    </source>
</evidence>
<reference evidence="2" key="1">
    <citation type="submission" date="2016-11" db="UniProtKB">
        <authorList>
            <consortium name="WormBaseParasite"/>
        </authorList>
    </citation>
    <scope>IDENTIFICATION</scope>
    <source>
        <strain evidence="2">KR3021</strain>
    </source>
</reference>
<name>A0AC35TLX3_9BILA</name>
<evidence type="ECO:0000313" key="1">
    <source>
        <dbReference type="Proteomes" id="UP000095286"/>
    </source>
</evidence>
<protein>
    <submittedName>
        <fullName evidence="2">NB-ARC domain-containing protein</fullName>
    </submittedName>
</protein>
<organism evidence="1 2">
    <name type="scientific">Rhabditophanes sp. KR3021</name>
    <dbReference type="NCBI Taxonomy" id="114890"/>
    <lineage>
        <taxon>Eukaryota</taxon>
        <taxon>Metazoa</taxon>
        <taxon>Ecdysozoa</taxon>
        <taxon>Nematoda</taxon>
        <taxon>Chromadorea</taxon>
        <taxon>Rhabditida</taxon>
        <taxon>Tylenchina</taxon>
        <taxon>Panagrolaimomorpha</taxon>
        <taxon>Strongyloidoidea</taxon>
        <taxon>Alloionematidae</taxon>
        <taxon>Rhabditophanes</taxon>
    </lineage>
</organism>
<proteinExistence type="predicted"/>
<accession>A0AC35TLX3</accession>
<dbReference type="WBParaSite" id="RSKR_0000196400.1">
    <property type="protein sequence ID" value="RSKR_0000196400.1"/>
    <property type="gene ID" value="RSKR_0000196400"/>
</dbReference>
<dbReference type="Proteomes" id="UP000095286">
    <property type="component" value="Unplaced"/>
</dbReference>
<sequence length="468" mass="54128">METAEFFLALGISQNKFKLIYHLLRSYEVAVPFAPYSKFLSFIQEKPDGAFVAVKKNDGTIGTVASEVKKLMTVRLQRLYDAEQLVYEKLGSSAIKVKICLVGDKGKGTTKFCFQPQVKEKNHSFRVLSVIGLWHGADDRESLNHYLNAVYNNEDSQMPNGSVIQQLKDCHTIELNKVKCSVEFYLTGDFMFVYNFMGFKGQNSNYFCFYCKFYSRTTAEVIHFHSNEKTRWKNFTRNCDSRNMTVDAASSLKDLKKIGFKSESLMPIQYSNIIMPLLHIFMGLAVDIQKRFRGLLSPEETETMIRFLQSIGIRMRNYWEAFSGNAVSKLMKNMDEFLAVLPNENAELNNMKDIFKKLSVVYKFVFVAEINDQVMLEQELKNLADAYKNGEFSKEFTITPKAHTLICHASQQLQRHGTIMLFSEQGQEALHNIMNKDLIRIQSMPSIERQLELLIRFHSMRVMFFDNE</sequence>